<dbReference type="InterPro" id="IPR032675">
    <property type="entry name" value="LRR_dom_sf"/>
</dbReference>
<gene>
    <name evidence="12" type="primary">LOC118888427</name>
</gene>
<dbReference type="AlphaFoldDB" id="A0A8B8WDS1"/>
<dbReference type="Gene3D" id="3.80.10.10">
    <property type="entry name" value="Ribonuclease Inhibitor"/>
    <property type="match status" value="1"/>
</dbReference>
<dbReference type="RefSeq" id="XP_036695299.1">
    <property type="nucleotide sequence ID" value="XM_036839404.1"/>
</dbReference>
<dbReference type="SUPFAM" id="SSF54427">
    <property type="entry name" value="NTF2-like"/>
    <property type="match status" value="1"/>
</dbReference>
<dbReference type="Pfam" id="PF09162">
    <property type="entry name" value="Tap-RNA_bind"/>
    <property type="match status" value="1"/>
</dbReference>
<evidence type="ECO:0000256" key="5">
    <source>
        <dbReference type="ARBA" id="ARBA00022490"/>
    </source>
</evidence>
<comment type="similarity">
    <text evidence="3">Belongs to the NXF family.</text>
</comment>
<feature type="domain" description="Nuclear transport factor 2" evidence="9">
    <location>
        <begin position="283"/>
        <end position="347"/>
    </location>
</feature>
<keyword evidence="5" id="KW-0963">Cytoplasm</keyword>
<sequence length="389" mass="44453">MERNRQDETLGSWFKTTIPFGIQYDEKWLLNLIQKQCSVSFTPVEFHYEKMQAQFFVENANIAFALKNVNGKIYNEANERISIFVDPCDAPHSVLKELRSEKVEQIKLPVKERHDASQQSLDIQRLCSDPDLMTRDTGMLRNPRNGMAASLQIHPWNMPKLLPLELSNKKPYQLHGLSNSMPNASNTKNLNLSNTEVKSAGEMDKGERLEPEGMCADRNPLCTSFPDKSTNIRAIRDRFPKLLRLDGQELPSPVTVDVDTPCVLKPCKGSYFGSDKLKRQVLQFLQQSSLCKYFKDSRNMKKLTDPHLRVQLLKHTNRVIVHTLCVLPKTQHDLSSFVVDTWFQTVSACFLPRAGPGSRSGRKFSGLCACLHPDLHRYPCQLLQSVHRE</sequence>
<dbReference type="Gene3D" id="3.10.450.50">
    <property type="match status" value="1"/>
</dbReference>
<feature type="domain" description="NXF1/2/3/5-like leucine-rich repeat" evidence="10">
    <location>
        <begin position="112"/>
        <end position="247"/>
    </location>
</feature>
<evidence type="ECO:0000313" key="11">
    <source>
        <dbReference type="Proteomes" id="UP000694857"/>
    </source>
</evidence>
<comment type="subcellular location">
    <subcellularLocation>
        <location evidence="2">Cytoplasm</location>
    </subcellularLocation>
    <subcellularLocation>
        <location evidence="1">Nucleus</location>
    </subcellularLocation>
</comment>
<evidence type="ECO:0000256" key="6">
    <source>
        <dbReference type="ARBA" id="ARBA00022816"/>
    </source>
</evidence>
<dbReference type="GeneID" id="118888427"/>
<keyword evidence="6" id="KW-0509">mRNA transport</keyword>
<dbReference type="SUPFAM" id="SSF54928">
    <property type="entry name" value="RNA-binding domain, RBD"/>
    <property type="match status" value="1"/>
</dbReference>
<dbReference type="InterPro" id="IPR030217">
    <property type="entry name" value="NXF_fam"/>
</dbReference>
<dbReference type="PANTHER" id="PTHR10662:SF12">
    <property type="entry name" value="NUCLEAR RNA EXPORT FACTOR 3"/>
    <property type="match status" value="1"/>
</dbReference>
<dbReference type="Gene3D" id="3.30.70.330">
    <property type="match status" value="1"/>
</dbReference>
<keyword evidence="11" id="KW-1185">Reference proteome</keyword>
<evidence type="ECO:0000259" key="10">
    <source>
        <dbReference type="Pfam" id="PF24048"/>
    </source>
</evidence>
<dbReference type="Pfam" id="PF24048">
    <property type="entry name" value="LRR_NXF1-5"/>
    <property type="match status" value="1"/>
</dbReference>
<dbReference type="InterPro" id="IPR035979">
    <property type="entry name" value="RBD_domain_sf"/>
</dbReference>
<evidence type="ECO:0000256" key="3">
    <source>
        <dbReference type="ARBA" id="ARBA00009285"/>
    </source>
</evidence>
<dbReference type="Pfam" id="PF22602">
    <property type="entry name" value="NXF_NTF2"/>
    <property type="match status" value="1"/>
</dbReference>
<keyword evidence="4" id="KW-0813">Transport</keyword>
<dbReference type="GO" id="GO:0005634">
    <property type="term" value="C:nucleus"/>
    <property type="evidence" value="ECO:0007669"/>
    <property type="project" value="UniProtKB-SubCell"/>
</dbReference>
<dbReference type="GO" id="GO:0003723">
    <property type="term" value="F:RNA binding"/>
    <property type="evidence" value="ECO:0007669"/>
    <property type="project" value="InterPro"/>
</dbReference>
<proteinExistence type="inferred from homology"/>
<evidence type="ECO:0000259" key="9">
    <source>
        <dbReference type="Pfam" id="PF22602"/>
    </source>
</evidence>
<evidence type="ECO:0000256" key="7">
    <source>
        <dbReference type="ARBA" id="ARBA00023242"/>
    </source>
</evidence>
<dbReference type="SUPFAM" id="SSF52058">
    <property type="entry name" value="L domain-like"/>
    <property type="match status" value="1"/>
</dbReference>
<evidence type="ECO:0000256" key="2">
    <source>
        <dbReference type="ARBA" id="ARBA00004496"/>
    </source>
</evidence>
<dbReference type="InterPro" id="IPR002075">
    <property type="entry name" value="NTF2_dom"/>
</dbReference>
<evidence type="ECO:0000256" key="4">
    <source>
        <dbReference type="ARBA" id="ARBA00022448"/>
    </source>
</evidence>
<dbReference type="InterPro" id="IPR057125">
    <property type="entry name" value="NXF1/2/3/5-like_LRR"/>
</dbReference>
<dbReference type="OrthoDB" id="9681503at2759"/>
<keyword evidence="7" id="KW-0539">Nucleus</keyword>
<protein>
    <submittedName>
        <fullName evidence="12">Nuclear RNA export factor 5-like</fullName>
    </submittedName>
</protein>
<reference evidence="12" key="1">
    <citation type="submission" date="2025-08" db="UniProtKB">
        <authorList>
            <consortium name="RefSeq"/>
        </authorList>
    </citation>
    <scope>IDENTIFICATION</scope>
    <source>
        <tissue evidence="12">Epidermis and Blubber</tissue>
    </source>
</reference>
<feature type="domain" description="Nuclear RNA export factor Tap RNA-binding" evidence="8">
    <location>
        <begin position="13"/>
        <end position="92"/>
    </location>
</feature>
<evidence type="ECO:0000313" key="12">
    <source>
        <dbReference type="RefSeq" id="XP_036695299.1"/>
    </source>
</evidence>
<evidence type="ECO:0000256" key="1">
    <source>
        <dbReference type="ARBA" id="ARBA00004123"/>
    </source>
</evidence>
<dbReference type="FunFam" id="3.30.70.330:FF:000165">
    <property type="entry name" value="nuclear RNA export factor 1"/>
    <property type="match status" value="1"/>
</dbReference>
<dbReference type="KEGG" id="bmus:118888427"/>
<name>A0A8B8WDS1_BALMU</name>
<dbReference type="InterPro" id="IPR015245">
    <property type="entry name" value="Tap_RNA-bd"/>
</dbReference>
<dbReference type="InterPro" id="IPR032710">
    <property type="entry name" value="NTF2-like_dom_sf"/>
</dbReference>
<accession>A0A8B8WDS1</accession>
<dbReference type="GO" id="GO:0016973">
    <property type="term" value="P:poly(A)+ mRNA export from nucleus"/>
    <property type="evidence" value="ECO:0007669"/>
    <property type="project" value="TreeGrafter"/>
</dbReference>
<evidence type="ECO:0000259" key="8">
    <source>
        <dbReference type="Pfam" id="PF09162"/>
    </source>
</evidence>
<dbReference type="Proteomes" id="UP000694857">
    <property type="component" value="Chromosome X"/>
</dbReference>
<dbReference type="PANTHER" id="PTHR10662">
    <property type="entry name" value="NUCLEAR RNA EXPORT FACTOR"/>
    <property type="match status" value="1"/>
</dbReference>
<dbReference type="GO" id="GO:0005737">
    <property type="term" value="C:cytoplasm"/>
    <property type="evidence" value="ECO:0007669"/>
    <property type="project" value="UniProtKB-SubCell"/>
</dbReference>
<dbReference type="InterPro" id="IPR012677">
    <property type="entry name" value="Nucleotide-bd_a/b_plait_sf"/>
</dbReference>
<organism evidence="11 12">
    <name type="scientific">Balaenoptera musculus</name>
    <name type="common">Blue whale</name>
    <dbReference type="NCBI Taxonomy" id="9771"/>
    <lineage>
        <taxon>Eukaryota</taxon>
        <taxon>Metazoa</taxon>
        <taxon>Chordata</taxon>
        <taxon>Craniata</taxon>
        <taxon>Vertebrata</taxon>
        <taxon>Euteleostomi</taxon>
        <taxon>Mammalia</taxon>
        <taxon>Eutheria</taxon>
        <taxon>Laurasiatheria</taxon>
        <taxon>Artiodactyla</taxon>
        <taxon>Whippomorpha</taxon>
        <taxon>Cetacea</taxon>
        <taxon>Mysticeti</taxon>
        <taxon>Balaenopteridae</taxon>
        <taxon>Balaenoptera</taxon>
    </lineage>
</organism>